<dbReference type="Proteomes" id="UP000886595">
    <property type="component" value="Unassembled WGS sequence"/>
</dbReference>
<dbReference type="AlphaFoldDB" id="A0A8X8B605"/>
<evidence type="ECO:0000256" key="1">
    <source>
        <dbReference type="SAM" id="MobiDB-lite"/>
    </source>
</evidence>
<dbReference type="OrthoDB" id="1099677at2759"/>
<evidence type="ECO:0000313" key="3">
    <source>
        <dbReference type="Proteomes" id="UP000886595"/>
    </source>
</evidence>
<evidence type="ECO:0000313" key="2">
    <source>
        <dbReference type="EMBL" id="KAG2322657.1"/>
    </source>
</evidence>
<dbReference type="EMBL" id="JAAMPC010000003">
    <property type="protein sequence ID" value="KAG2322657.1"/>
    <property type="molecule type" value="Genomic_DNA"/>
</dbReference>
<name>A0A8X8B605_BRACI</name>
<protein>
    <submittedName>
        <fullName evidence="2">Uncharacterized protein</fullName>
    </submittedName>
</protein>
<feature type="region of interest" description="Disordered" evidence="1">
    <location>
        <begin position="148"/>
        <end position="168"/>
    </location>
</feature>
<accession>A0A8X8B605</accession>
<organism evidence="2 3">
    <name type="scientific">Brassica carinata</name>
    <name type="common">Ethiopian mustard</name>
    <name type="synonym">Abyssinian cabbage</name>
    <dbReference type="NCBI Taxonomy" id="52824"/>
    <lineage>
        <taxon>Eukaryota</taxon>
        <taxon>Viridiplantae</taxon>
        <taxon>Streptophyta</taxon>
        <taxon>Embryophyta</taxon>
        <taxon>Tracheophyta</taxon>
        <taxon>Spermatophyta</taxon>
        <taxon>Magnoliopsida</taxon>
        <taxon>eudicotyledons</taxon>
        <taxon>Gunneridae</taxon>
        <taxon>Pentapetalae</taxon>
        <taxon>rosids</taxon>
        <taxon>malvids</taxon>
        <taxon>Brassicales</taxon>
        <taxon>Brassicaceae</taxon>
        <taxon>Brassiceae</taxon>
        <taxon>Brassica</taxon>
    </lineage>
</organism>
<comment type="caution">
    <text evidence="2">The sequence shown here is derived from an EMBL/GenBank/DDBJ whole genome shotgun (WGS) entry which is preliminary data.</text>
</comment>
<proteinExistence type="predicted"/>
<keyword evidence="3" id="KW-1185">Reference proteome</keyword>
<gene>
    <name evidence="2" type="ORF">Bca52824_015870</name>
</gene>
<sequence length="168" mass="18499">MNSIKQRDEISLSQNTIALKGFALALQLVIVEACPSLTEVVQEACSSSESDSDDDNVDCMARKTKKQTLSPSHTRKVDRKAEASVRCIIPQDPARPLEECSVVWSDEVNDIKVENLVMLIYANQTFTKDMFKGGATKADVDRMRVLGRAEGKKTDNGEAEVNSSHHDG</sequence>
<reference evidence="2 3" key="1">
    <citation type="submission" date="2020-02" db="EMBL/GenBank/DDBJ databases">
        <authorList>
            <person name="Ma Q."/>
            <person name="Huang Y."/>
            <person name="Song X."/>
            <person name="Pei D."/>
        </authorList>
    </citation>
    <scope>NUCLEOTIDE SEQUENCE [LARGE SCALE GENOMIC DNA]</scope>
    <source>
        <strain evidence="2">Sxm20200214</strain>
        <tissue evidence="2">Leaf</tissue>
    </source>
</reference>